<sequence>MVENHVPQILSLFPCEVNAHVEHAREHLRAWVHHTGLVHKESSKERFDRADFGWFAAMVYPTADAARLALLADWFGWLFLVDDQLDDGEVGRRPEQMMEVFTEIHAVMTSPDLGQAIARRPGVPVVVSSLADLWRRTADGASPRWQRRFAEHLVDCLTTAATWEAGNRVTGTVPDEATYIINRRHIGAIYVCMDLIEIVAELDVPTEIYDSPQFIATLDAACNVVCWTNDVYSLEKERARGEVHNLVYITEQRQGLSQEEAMARVCTAISAETELFLTKEQELLRAFDRHSATLSPYLAGMRTWISGNLAWSRRTERYRSSDHADGTPLRDYLEPELMGVPLDRHGRR</sequence>
<dbReference type="InterPro" id="IPR034686">
    <property type="entry name" value="Terpene_cyclase-like_2"/>
</dbReference>
<accession>A0A4R4MXZ4</accession>
<dbReference type="EC" id="4.2.3.-" evidence="2"/>
<dbReference type="PANTHER" id="PTHR35201:SF4">
    <property type="entry name" value="BETA-PINACENE SYNTHASE-RELATED"/>
    <property type="match status" value="1"/>
</dbReference>
<gene>
    <name evidence="3" type="ORF">E1267_32740</name>
</gene>
<protein>
    <recommendedName>
        <fullName evidence="2">Terpene synthase</fullName>
        <ecNumber evidence="2">4.2.3.-</ecNumber>
    </recommendedName>
</protein>
<dbReference type="PANTHER" id="PTHR35201">
    <property type="entry name" value="TERPENE SYNTHASE"/>
    <property type="match status" value="1"/>
</dbReference>
<dbReference type="SUPFAM" id="SSF48576">
    <property type="entry name" value="Terpenoid synthases"/>
    <property type="match status" value="1"/>
</dbReference>
<keyword evidence="2" id="KW-0479">Metal-binding</keyword>
<dbReference type="InterPro" id="IPR008949">
    <property type="entry name" value="Isoprenoid_synthase_dom_sf"/>
</dbReference>
<dbReference type="OrthoDB" id="2989600at2"/>
<dbReference type="GO" id="GO:0010333">
    <property type="term" value="F:terpene synthase activity"/>
    <property type="evidence" value="ECO:0007669"/>
    <property type="project" value="InterPro"/>
</dbReference>
<evidence type="ECO:0000256" key="1">
    <source>
        <dbReference type="ARBA" id="ARBA00023239"/>
    </source>
</evidence>
<dbReference type="SFLD" id="SFLDS00005">
    <property type="entry name" value="Isoprenoid_Synthase_Type_I"/>
    <property type="match status" value="1"/>
</dbReference>
<keyword evidence="4" id="KW-1185">Reference proteome</keyword>
<reference evidence="3 4" key="1">
    <citation type="submission" date="2019-02" db="EMBL/GenBank/DDBJ databases">
        <title>Draft genome sequences of novel Actinobacteria.</title>
        <authorList>
            <person name="Sahin N."/>
            <person name="Ay H."/>
            <person name="Saygin H."/>
        </authorList>
    </citation>
    <scope>NUCLEOTIDE SEQUENCE [LARGE SCALE GENOMIC DNA]</scope>
    <source>
        <strain evidence="3 4">KC201</strain>
    </source>
</reference>
<proteinExistence type="inferred from homology"/>
<evidence type="ECO:0000313" key="3">
    <source>
        <dbReference type="EMBL" id="TDC01148.1"/>
    </source>
</evidence>
<dbReference type="EMBL" id="SMJZ01000167">
    <property type="protein sequence ID" value="TDC01148.1"/>
    <property type="molecule type" value="Genomic_DNA"/>
</dbReference>
<evidence type="ECO:0000256" key="2">
    <source>
        <dbReference type="RuleBase" id="RU366034"/>
    </source>
</evidence>
<keyword evidence="1 2" id="KW-0456">Lyase</keyword>
<dbReference type="Proteomes" id="UP000295157">
    <property type="component" value="Unassembled WGS sequence"/>
</dbReference>
<dbReference type="GO" id="GO:0046872">
    <property type="term" value="F:metal ion binding"/>
    <property type="evidence" value="ECO:0007669"/>
    <property type="project" value="UniProtKB-KW"/>
</dbReference>
<dbReference type="AlphaFoldDB" id="A0A4R4MXZ4"/>
<dbReference type="SFLD" id="SFLDG01020">
    <property type="entry name" value="Terpene_Cyclase_Like_2"/>
    <property type="match status" value="1"/>
</dbReference>
<dbReference type="Gene3D" id="1.10.600.10">
    <property type="entry name" value="Farnesyl Diphosphate Synthase"/>
    <property type="match status" value="1"/>
</dbReference>
<comment type="similarity">
    <text evidence="2">Belongs to the terpene synthase family.</text>
</comment>
<dbReference type="RefSeq" id="WP_132338298.1">
    <property type="nucleotide sequence ID" value="NZ_SMJZ01000167.1"/>
</dbReference>
<comment type="cofactor">
    <cofactor evidence="2">
        <name>Mg(2+)</name>
        <dbReference type="ChEBI" id="CHEBI:18420"/>
    </cofactor>
</comment>
<name>A0A4R4MXZ4_9ACTN</name>
<organism evidence="3 4">
    <name type="scientific">Nonomuraea longispora</name>
    <dbReference type="NCBI Taxonomy" id="1848320"/>
    <lineage>
        <taxon>Bacteria</taxon>
        <taxon>Bacillati</taxon>
        <taxon>Actinomycetota</taxon>
        <taxon>Actinomycetes</taxon>
        <taxon>Streptosporangiales</taxon>
        <taxon>Streptosporangiaceae</taxon>
        <taxon>Nonomuraea</taxon>
    </lineage>
</organism>
<comment type="caution">
    <text evidence="3">The sequence shown here is derived from an EMBL/GenBank/DDBJ whole genome shotgun (WGS) entry which is preliminary data.</text>
</comment>
<keyword evidence="2" id="KW-0460">Magnesium</keyword>
<evidence type="ECO:0000313" key="4">
    <source>
        <dbReference type="Proteomes" id="UP000295157"/>
    </source>
</evidence>
<dbReference type="Pfam" id="PF19086">
    <property type="entry name" value="Terpene_syn_C_2"/>
    <property type="match status" value="1"/>
</dbReference>